<dbReference type="EMBL" id="JAYXHS010000001">
    <property type="protein sequence ID" value="MEC5385784.1"/>
    <property type="molecule type" value="Genomic_DNA"/>
</dbReference>
<dbReference type="InterPro" id="IPR045155">
    <property type="entry name" value="Beta-lactam_cat"/>
</dbReference>
<comment type="similarity">
    <text evidence="2 6">Belongs to the class-A beta-lactamase family.</text>
</comment>
<evidence type="ECO:0000256" key="7">
    <source>
        <dbReference type="SAM" id="MobiDB-lite"/>
    </source>
</evidence>
<feature type="domain" description="Beta-lactamase class A catalytic" evidence="8">
    <location>
        <begin position="49"/>
        <end position="266"/>
    </location>
</feature>
<dbReference type="RefSeq" id="WP_327598731.1">
    <property type="nucleotide sequence ID" value="NZ_JAYXHS010000001.1"/>
</dbReference>
<evidence type="ECO:0000256" key="1">
    <source>
        <dbReference type="ARBA" id="ARBA00001526"/>
    </source>
</evidence>
<dbReference type="PRINTS" id="PR00118">
    <property type="entry name" value="BLACTAMASEA"/>
</dbReference>
<evidence type="ECO:0000313" key="9">
    <source>
        <dbReference type="EMBL" id="MEC5385784.1"/>
    </source>
</evidence>
<name>A0ABU6K2G8_9RHOO</name>
<evidence type="ECO:0000256" key="4">
    <source>
        <dbReference type="ARBA" id="ARBA00022801"/>
    </source>
</evidence>
<dbReference type="Gene3D" id="3.40.710.10">
    <property type="entry name" value="DD-peptidase/beta-lactamase superfamily"/>
    <property type="match status" value="1"/>
</dbReference>
<evidence type="ECO:0000256" key="6">
    <source>
        <dbReference type="RuleBase" id="RU361140"/>
    </source>
</evidence>
<dbReference type="InterPro" id="IPR000871">
    <property type="entry name" value="Beta-lactam_class-A"/>
</dbReference>
<comment type="catalytic activity">
    <reaction evidence="1 6">
        <text>a beta-lactam + H2O = a substituted beta-amino acid</text>
        <dbReference type="Rhea" id="RHEA:20401"/>
        <dbReference type="ChEBI" id="CHEBI:15377"/>
        <dbReference type="ChEBI" id="CHEBI:35627"/>
        <dbReference type="ChEBI" id="CHEBI:140347"/>
        <dbReference type="EC" id="3.5.2.6"/>
    </reaction>
</comment>
<proteinExistence type="inferred from homology"/>
<dbReference type="PANTHER" id="PTHR35333">
    <property type="entry name" value="BETA-LACTAMASE"/>
    <property type="match status" value="1"/>
</dbReference>
<dbReference type="InterPro" id="IPR012338">
    <property type="entry name" value="Beta-lactam/transpept-like"/>
</dbReference>
<dbReference type="InterPro" id="IPR023650">
    <property type="entry name" value="Beta-lactam_class-A_AS"/>
</dbReference>
<protein>
    <recommendedName>
        <fullName evidence="3 6">Beta-lactamase</fullName>
        <ecNumber evidence="3 6">3.5.2.6</ecNumber>
    </recommendedName>
</protein>
<keyword evidence="4 6" id="KW-0378">Hydrolase</keyword>
<dbReference type="GO" id="GO:0008800">
    <property type="term" value="F:beta-lactamase activity"/>
    <property type="evidence" value="ECO:0007669"/>
    <property type="project" value="UniProtKB-EC"/>
</dbReference>
<dbReference type="PANTHER" id="PTHR35333:SF3">
    <property type="entry name" value="BETA-LACTAMASE-TYPE TRANSPEPTIDASE FOLD CONTAINING PROTEIN"/>
    <property type="match status" value="1"/>
</dbReference>
<evidence type="ECO:0000256" key="3">
    <source>
        <dbReference type="ARBA" id="ARBA00012865"/>
    </source>
</evidence>
<dbReference type="NCBIfam" id="NF033103">
    <property type="entry name" value="bla_class_A"/>
    <property type="match status" value="1"/>
</dbReference>
<sequence length="294" mass="31108">MINRRQFLGSAIIPLATLPFATYPLIGLAADDIVTRLHKIETSTRGRLGVCLVDSGSGKRAGLRLDERFPMCSTFKFLAAAYVLSRVDAGKEQLERRIAFTEQDLQAYSPGTKDHVGGAGLSVAALCEAAITLSDNTAANLLLASFGGPAGLTGWLRASGDKLTRLDRNEPSLNEARPGDPRDTTTPAAMADTMKKILLGDLLAPGSRATLLRWLDATQTGNARIRAGVPPGWLVGDKTGTGDRGTSNDIAIIRPPGRAPILLSVYLTGAKVPGPQRDLAIADVARLISGWLEG</sequence>
<evidence type="ECO:0000259" key="8">
    <source>
        <dbReference type="Pfam" id="PF13354"/>
    </source>
</evidence>
<evidence type="ECO:0000256" key="2">
    <source>
        <dbReference type="ARBA" id="ARBA00009009"/>
    </source>
</evidence>
<feature type="region of interest" description="Disordered" evidence="7">
    <location>
        <begin position="166"/>
        <end position="186"/>
    </location>
</feature>
<dbReference type="Proteomes" id="UP001331561">
    <property type="component" value="Unassembled WGS sequence"/>
</dbReference>
<keyword evidence="5 6" id="KW-0046">Antibiotic resistance</keyword>
<dbReference type="PROSITE" id="PS00146">
    <property type="entry name" value="BETA_LACTAMASE_A"/>
    <property type="match status" value="1"/>
</dbReference>
<evidence type="ECO:0000256" key="5">
    <source>
        <dbReference type="ARBA" id="ARBA00023251"/>
    </source>
</evidence>
<evidence type="ECO:0000313" key="10">
    <source>
        <dbReference type="Proteomes" id="UP001331561"/>
    </source>
</evidence>
<reference evidence="9 10" key="1">
    <citation type="submission" date="2024-01" db="EMBL/GenBank/DDBJ databases">
        <title>Uliginosibacterium soil sp. nov.</title>
        <authorList>
            <person name="Lv Y."/>
        </authorList>
    </citation>
    <scope>NUCLEOTIDE SEQUENCE [LARGE SCALE GENOMIC DNA]</scope>
    <source>
        <strain evidence="9 10">H3</strain>
    </source>
</reference>
<dbReference type="Pfam" id="PF13354">
    <property type="entry name" value="Beta-lactamase2"/>
    <property type="match status" value="1"/>
</dbReference>
<comment type="caution">
    <text evidence="9">The sequence shown here is derived from an EMBL/GenBank/DDBJ whole genome shotgun (WGS) entry which is preliminary data.</text>
</comment>
<dbReference type="EC" id="3.5.2.6" evidence="3 6"/>
<accession>A0ABU6K2G8</accession>
<dbReference type="SUPFAM" id="SSF56601">
    <property type="entry name" value="beta-lactamase/transpeptidase-like"/>
    <property type="match status" value="1"/>
</dbReference>
<gene>
    <name evidence="9" type="primary">bla</name>
    <name evidence="9" type="ORF">VVD49_08615</name>
</gene>
<organism evidence="9 10">
    <name type="scientific">Uliginosibacterium silvisoli</name>
    <dbReference type="NCBI Taxonomy" id="3114758"/>
    <lineage>
        <taxon>Bacteria</taxon>
        <taxon>Pseudomonadati</taxon>
        <taxon>Pseudomonadota</taxon>
        <taxon>Betaproteobacteria</taxon>
        <taxon>Rhodocyclales</taxon>
        <taxon>Zoogloeaceae</taxon>
        <taxon>Uliginosibacterium</taxon>
    </lineage>
</organism>
<keyword evidence="10" id="KW-1185">Reference proteome</keyword>